<reference evidence="2" key="1">
    <citation type="submission" date="2006-06" db="EMBL/GenBank/DDBJ databases">
        <title>Complete sequence of Trichodesmium erythraeum IMS101.</title>
        <authorList>
            <consortium name="US DOE Joint Genome Institute"/>
            <person name="Copeland A."/>
            <person name="Lucas S."/>
            <person name="Lapidus A."/>
            <person name="Barry K."/>
            <person name="Detter J.C."/>
            <person name="Glavina del Rio T."/>
            <person name="Hammon N."/>
            <person name="Israni S."/>
            <person name="Dalin E."/>
            <person name="Tice H."/>
            <person name="Pitluck S."/>
            <person name="Kiss H."/>
            <person name="Munk A.C."/>
            <person name="Brettin T."/>
            <person name="Bruce D."/>
            <person name="Han C."/>
            <person name="Tapia R."/>
            <person name="Gilna P."/>
            <person name="Schmutz J."/>
            <person name="Larimer F."/>
            <person name="Land M."/>
            <person name="Hauser L."/>
            <person name="Kyrpides N."/>
            <person name="Kim E."/>
            <person name="Richardson P."/>
        </authorList>
    </citation>
    <scope>NUCLEOTIDE SEQUENCE [LARGE SCALE GENOMIC DNA]</scope>
    <source>
        <strain evidence="2">IMS101</strain>
    </source>
</reference>
<dbReference type="EMBL" id="CP000393">
    <property type="protein sequence ID" value="ABG50329.1"/>
    <property type="molecule type" value="Genomic_DNA"/>
</dbReference>
<dbReference type="HOGENOM" id="CLU_1141531_0_0_3"/>
<name>Q117J5_TRIEI</name>
<dbReference type="InterPro" id="IPR025344">
    <property type="entry name" value="CDP1-like_IMS"/>
</dbReference>
<feature type="domain" description="Plastid division protein CDP1-like IMS" evidence="1">
    <location>
        <begin position="128"/>
        <end position="241"/>
    </location>
</feature>
<accession>Q117J5</accession>
<evidence type="ECO:0000259" key="1">
    <source>
        <dbReference type="Pfam" id="PF13355"/>
    </source>
</evidence>
<dbReference type="RefSeq" id="WP_011610719.1">
    <property type="nucleotide sequence ID" value="NC_008312.1"/>
</dbReference>
<dbReference type="STRING" id="203124.Tery_0935"/>
<proteinExistence type="predicted"/>
<dbReference type="AlphaFoldDB" id="Q117J5"/>
<organism evidence="2">
    <name type="scientific">Trichodesmium erythraeum (strain IMS101)</name>
    <dbReference type="NCBI Taxonomy" id="203124"/>
    <lineage>
        <taxon>Bacteria</taxon>
        <taxon>Bacillati</taxon>
        <taxon>Cyanobacteriota</taxon>
        <taxon>Cyanophyceae</taxon>
        <taxon>Oscillatoriophycideae</taxon>
        <taxon>Oscillatoriales</taxon>
        <taxon>Microcoleaceae</taxon>
        <taxon>Trichodesmium</taxon>
    </lineage>
</organism>
<protein>
    <recommendedName>
        <fullName evidence="1">Plastid division protein CDP1-like IMS domain-containing protein</fullName>
    </recommendedName>
</protein>
<dbReference type="Pfam" id="PF13355">
    <property type="entry name" value="ARC6-like_IMS"/>
    <property type="match status" value="1"/>
</dbReference>
<dbReference type="eggNOG" id="COG4248">
    <property type="taxonomic scope" value="Bacteria"/>
</dbReference>
<gene>
    <name evidence="2" type="ordered locus">Tery_0935</name>
</gene>
<evidence type="ECO:0000313" key="2">
    <source>
        <dbReference type="EMBL" id="ABG50329.1"/>
    </source>
</evidence>
<sequence length="247" mass="27803">MSADNGTIIVNENVFNGVSFRKIKYSSDNTVTFCGTPSQVNNTLKSNNGIVYESNANFFGSDRLKIFVQDFGKQDFINEQEFVWPIGALKSKTDIKNLEITVEPVNDAPILRGFSIVDSSLLTSETALKAIRSWLEIKGEVLGPSPNRQLLSKYTTGAYYEKTRRTINWLSRNRAYYTYEKPVVELVGNFQLSAKQATIDVGVYESPTLYIDGVIDESASRDGKKTYRFTLEFNNGKWKIANVILIS</sequence>
<dbReference type="KEGG" id="ter:Tery_0935"/>